<dbReference type="GO" id="GO:0006098">
    <property type="term" value="P:pentose-phosphate shunt"/>
    <property type="evidence" value="ECO:0007669"/>
    <property type="project" value="UniProtKB-UniPathway"/>
</dbReference>
<dbReference type="PROSITE" id="PS00958">
    <property type="entry name" value="TRANSALDOLASE_2"/>
    <property type="match status" value="1"/>
</dbReference>
<dbReference type="Gene3D" id="3.20.20.70">
    <property type="entry name" value="Aldolase class I"/>
    <property type="match status" value="1"/>
</dbReference>
<dbReference type="InterPro" id="IPR035476">
    <property type="entry name" value="SIS_PGI_1"/>
</dbReference>
<dbReference type="PROSITE" id="PS51464">
    <property type="entry name" value="SIS"/>
    <property type="match status" value="1"/>
</dbReference>
<dbReference type="AlphaFoldDB" id="A0A0F9LFR4"/>
<dbReference type="SUPFAM" id="SSF51569">
    <property type="entry name" value="Aldolase"/>
    <property type="match status" value="1"/>
</dbReference>
<evidence type="ECO:0000256" key="7">
    <source>
        <dbReference type="ARBA" id="ARBA00023126"/>
    </source>
</evidence>
<dbReference type="NCBIfam" id="NF007080">
    <property type="entry name" value="PRK09533.1"/>
    <property type="match status" value="1"/>
</dbReference>
<dbReference type="InterPro" id="IPR001347">
    <property type="entry name" value="SIS_dom"/>
</dbReference>
<dbReference type="GO" id="GO:0004801">
    <property type="term" value="F:transaldolase activity"/>
    <property type="evidence" value="ECO:0007669"/>
    <property type="project" value="UniProtKB-EC"/>
</dbReference>
<comment type="catalytic activity">
    <reaction evidence="9">
        <text>D-sedoheptulose 7-phosphate + D-glyceraldehyde 3-phosphate = D-erythrose 4-phosphate + beta-D-fructose 6-phosphate</text>
        <dbReference type="Rhea" id="RHEA:17053"/>
        <dbReference type="ChEBI" id="CHEBI:16897"/>
        <dbReference type="ChEBI" id="CHEBI:57483"/>
        <dbReference type="ChEBI" id="CHEBI:57634"/>
        <dbReference type="ChEBI" id="CHEBI:59776"/>
        <dbReference type="EC" id="2.2.1.2"/>
    </reaction>
</comment>
<comment type="pathway">
    <text evidence="3">Carbohydrate degradation; pentose phosphate pathway.</text>
</comment>
<evidence type="ECO:0000256" key="6">
    <source>
        <dbReference type="ARBA" id="ARBA00022679"/>
    </source>
</evidence>
<organism evidence="11">
    <name type="scientific">marine sediment metagenome</name>
    <dbReference type="NCBI Taxonomy" id="412755"/>
    <lineage>
        <taxon>unclassified sequences</taxon>
        <taxon>metagenomes</taxon>
        <taxon>ecological metagenomes</taxon>
    </lineage>
</organism>
<keyword evidence="6" id="KW-0808">Transferase</keyword>
<gene>
    <name evidence="11" type="ORF">LCGC14_1515420</name>
</gene>
<dbReference type="EMBL" id="LAZR01011170">
    <property type="protein sequence ID" value="KKM63055.1"/>
    <property type="molecule type" value="Genomic_DNA"/>
</dbReference>
<name>A0A0F9LFR4_9ZZZZ</name>
<accession>A0A0F9LFR4</accession>
<evidence type="ECO:0000256" key="4">
    <source>
        <dbReference type="ARBA" id="ARBA00008426"/>
    </source>
</evidence>
<dbReference type="InterPro" id="IPR013785">
    <property type="entry name" value="Aldolase_TIM"/>
</dbReference>
<feature type="domain" description="SIS" evidence="10">
    <location>
        <begin position="451"/>
        <end position="605"/>
    </location>
</feature>
<dbReference type="InterPro" id="IPR046348">
    <property type="entry name" value="SIS_dom_sf"/>
</dbReference>
<keyword evidence="5" id="KW-0963">Cytoplasm</keyword>
<evidence type="ECO:0000256" key="8">
    <source>
        <dbReference type="ARBA" id="ARBA00023270"/>
    </source>
</evidence>
<reference evidence="11" key="1">
    <citation type="journal article" date="2015" name="Nature">
        <title>Complex archaea that bridge the gap between prokaryotes and eukaryotes.</title>
        <authorList>
            <person name="Spang A."/>
            <person name="Saw J.H."/>
            <person name="Jorgensen S.L."/>
            <person name="Zaremba-Niedzwiedzka K."/>
            <person name="Martijn J."/>
            <person name="Lind A.E."/>
            <person name="van Eijk R."/>
            <person name="Schleper C."/>
            <person name="Guy L."/>
            <person name="Ettema T.J."/>
        </authorList>
    </citation>
    <scope>NUCLEOTIDE SEQUENCE</scope>
</reference>
<dbReference type="InterPro" id="IPR001585">
    <property type="entry name" value="TAL/FSA"/>
</dbReference>
<dbReference type="Pfam" id="PF00342">
    <property type="entry name" value="PGI"/>
    <property type="match status" value="1"/>
</dbReference>
<comment type="caution">
    <text evidence="11">The sequence shown here is derived from an EMBL/GenBank/DDBJ whole genome shotgun (WGS) entry which is preliminary data.</text>
</comment>
<evidence type="ECO:0000259" key="10">
    <source>
        <dbReference type="PROSITE" id="PS51464"/>
    </source>
</evidence>
<dbReference type="SUPFAM" id="SSF53697">
    <property type="entry name" value="SIS domain"/>
    <property type="match status" value="1"/>
</dbReference>
<comment type="subcellular location">
    <subcellularLocation>
        <location evidence="2">Cytoplasm</location>
    </subcellularLocation>
</comment>
<dbReference type="CDD" id="cd05015">
    <property type="entry name" value="SIS_PGI_1"/>
    <property type="match status" value="1"/>
</dbReference>
<evidence type="ECO:0000256" key="3">
    <source>
        <dbReference type="ARBA" id="ARBA00004959"/>
    </source>
</evidence>
<comment type="function">
    <text evidence="1">Transaldolase is important for the balance of metabolites in the pentose-phosphate pathway.</text>
</comment>
<keyword evidence="8" id="KW-0704">Schiff base</keyword>
<dbReference type="NCBIfam" id="NF002881">
    <property type="entry name" value="PRK03343.1"/>
    <property type="match status" value="1"/>
</dbReference>
<dbReference type="InterPro" id="IPR004732">
    <property type="entry name" value="Transaldolase_2"/>
</dbReference>
<dbReference type="GO" id="GO:0006096">
    <property type="term" value="P:glycolytic process"/>
    <property type="evidence" value="ECO:0007669"/>
    <property type="project" value="InterPro"/>
</dbReference>
<dbReference type="UniPathway" id="UPA00115"/>
<dbReference type="CDD" id="cd00955">
    <property type="entry name" value="Transaldolase_like"/>
    <property type="match status" value="1"/>
</dbReference>
<dbReference type="HAMAP" id="MF_00493">
    <property type="entry name" value="Transaldolase_2"/>
    <property type="match status" value="1"/>
</dbReference>
<dbReference type="GO" id="GO:0004347">
    <property type="term" value="F:glucose-6-phosphate isomerase activity"/>
    <property type="evidence" value="ECO:0007669"/>
    <property type="project" value="InterPro"/>
</dbReference>
<evidence type="ECO:0000256" key="9">
    <source>
        <dbReference type="ARBA" id="ARBA00048810"/>
    </source>
</evidence>
<dbReference type="PANTHER" id="PTHR10683">
    <property type="entry name" value="TRANSALDOLASE"/>
    <property type="match status" value="1"/>
</dbReference>
<dbReference type="GO" id="GO:0005737">
    <property type="term" value="C:cytoplasm"/>
    <property type="evidence" value="ECO:0007669"/>
    <property type="project" value="UniProtKB-SubCell"/>
</dbReference>
<keyword evidence="7" id="KW-0570">Pentose shunt</keyword>
<dbReference type="GO" id="GO:0006094">
    <property type="term" value="P:gluconeogenesis"/>
    <property type="evidence" value="ECO:0007669"/>
    <property type="project" value="InterPro"/>
</dbReference>
<protein>
    <recommendedName>
        <fullName evidence="10">SIS domain-containing protein</fullName>
    </recommendedName>
</protein>
<dbReference type="Pfam" id="PF00923">
    <property type="entry name" value="TAL_FSA"/>
    <property type="match status" value="1"/>
</dbReference>
<dbReference type="InterPro" id="IPR001672">
    <property type="entry name" value="G6P_Isomerase"/>
</dbReference>
<feature type="non-terminal residue" evidence="11">
    <location>
        <position position="882"/>
    </location>
</feature>
<evidence type="ECO:0000313" key="11">
    <source>
        <dbReference type="EMBL" id="KKM63055.1"/>
    </source>
</evidence>
<evidence type="ECO:0000256" key="2">
    <source>
        <dbReference type="ARBA" id="ARBA00004496"/>
    </source>
</evidence>
<comment type="similarity">
    <text evidence="4">Belongs to the transaldolase family. Type 2 subfamily.</text>
</comment>
<dbReference type="PRINTS" id="PR00662">
    <property type="entry name" value="G6PISOMERASE"/>
</dbReference>
<dbReference type="NCBIfam" id="TIGR00876">
    <property type="entry name" value="tal_mycobact"/>
    <property type="match status" value="1"/>
</dbReference>
<dbReference type="Gene3D" id="3.40.50.10490">
    <property type="entry name" value="Glucose-6-phosphate isomerase like protein, domain 1"/>
    <property type="match status" value="3"/>
</dbReference>
<proteinExistence type="inferred from homology"/>
<dbReference type="Gene3D" id="3.40.50.11190">
    <property type="match status" value="1"/>
</dbReference>
<dbReference type="PANTHER" id="PTHR10683:SF31">
    <property type="entry name" value="TRANSALDOLASE"/>
    <property type="match status" value="1"/>
</dbReference>
<sequence length="882" mass="95747">MAMNPLLELRNHGQSVWQDYIRRKQTLSGELNKLIEQDGLRGQTSNPTYFEKAISGSNDYDDALKALVQQGKDVDETYEALAVEDIQTATDLFRPVYDSLDGADGFVSLEVSPNLAHDTQATVEEARRLFAAVNRPNVMIKVPGTPEGMPAIEQLISEGINVNVTLLFSLDAYEQAASAYIAGLERYAARNGDLSRTASVASFFLSRVDTLVDRKLEALVRATEDPAARAEMEALLGRAAIASAKLAYARFKSIFGSRRFQALREKGARVQRPLWASTSTKSPNYSDVMYIEPLIGPDTVNTMPPATLDAFRDHGVARLTLEEGLEEAEAALAGLAEFGIDMDEVTRQLLDDGVRIFANSFNQLMECISAQRTVILSGVSERQAASLGDHQPRVRERLERLEKEGVPARLHSKDASLWSADAETRDAIKSRLGWLTVAEKMTDACEDLTAFADEIRSAGFRNVVLLGMGGSSLAAEVLRATLGVADGYPALAVLDTTAPASIRSVESAIDPAKTLFVAASKSGTTVEVLSLFAYFMERTQAAKGAPAGDNFIAITDRGTPLQELAREHRFRRVFTNPSDIGGRYSALSYFGLVPAALIGADVTKILDRAMTMGEASVSCVAVEDNPGVWLGAILGELALAGRDKLTLAVSPGVASFGAWVEQLLAESTGKEGKGILPVDGETLGDPAAYGDDRVFVHVRLDDDTSLDNAMEKLSAGGHPVVTLRLQDTHALGGEFVRWEMATAAAGAILGVNPFDEPNVAESKANTERLLEEYRARGALPEGQPVVREDGVEVEGREAYDIDTIHDLRAAQTTRKTIEFAVTGNERVGSGHVKRCLDLANELQHHEVFFTSRDSDDWVGERIADAGWWQYFGNEHTFSDLVI</sequence>
<dbReference type="GO" id="GO:0097367">
    <property type="term" value="F:carbohydrate derivative binding"/>
    <property type="evidence" value="ECO:0007669"/>
    <property type="project" value="InterPro"/>
</dbReference>
<dbReference type="PROSITE" id="PS51463">
    <property type="entry name" value="P_GLUCOSE_ISOMERASE_3"/>
    <property type="match status" value="1"/>
</dbReference>
<dbReference type="InterPro" id="IPR018225">
    <property type="entry name" value="Transaldolase_AS"/>
</dbReference>
<evidence type="ECO:0000256" key="1">
    <source>
        <dbReference type="ARBA" id="ARBA00003518"/>
    </source>
</evidence>
<evidence type="ECO:0000256" key="5">
    <source>
        <dbReference type="ARBA" id="ARBA00022490"/>
    </source>
</evidence>